<comment type="pathway">
    <text evidence="2 6">Cofactor biosynthesis; molybdopterin biosynthesis.</text>
</comment>
<accession>A0A7C2WJX8</accession>
<dbReference type="PROSITE" id="PS01078">
    <property type="entry name" value="MOCF_BIOSYNTHESIS_1"/>
    <property type="match status" value="1"/>
</dbReference>
<dbReference type="PIRSF" id="PIRSF006443">
    <property type="entry name" value="MoaB"/>
    <property type="match status" value="1"/>
</dbReference>
<reference evidence="8" key="1">
    <citation type="journal article" date="2020" name="mSystems">
        <title>Genome- and Community-Level Interaction Insights into Carbon Utilization and Element Cycling Functions of Hydrothermarchaeota in Hydrothermal Sediment.</title>
        <authorList>
            <person name="Zhou Z."/>
            <person name="Liu Y."/>
            <person name="Xu W."/>
            <person name="Pan J."/>
            <person name="Luo Z.H."/>
            <person name="Li M."/>
        </authorList>
    </citation>
    <scope>NUCLEOTIDE SEQUENCE [LARGE SCALE GENOMIC DNA]</scope>
    <source>
        <strain evidence="8">SpSt-192</strain>
    </source>
</reference>
<dbReference type="CDD" id="cd00886">
    <property type="entry name" value="MogA_MoaB"/>
    <property type="match status" value="1"/>
</dbReference>
<dbReference type="GO" id="GO:0005829">
    <property type="term" value="C:cytosol"/>
    <property type="evidence" value="ECO:0007669"/>
    <property type="project" value="TreeGrafter"/>
</dbReference>
<dbReference type="InterPro" id="IPR001453">
    <property type="entry name" value="MoaB/Mog_dom"/>
</dbReference>
<dbReference type="InterPro" id="IPR008284">
    <property type="entry name" value="MoCF_biosynth_CS"/>
</dbReference>
<evidence type="ECO:0000313" key="8">
    <source>
        <dbReference type="EMBL" id="HEX71164.1"/>
    </source>
</evidence>
<protein>
    <recommendedName>
        <fullName evidence="4 6">Molybdenum cofactor biosynthesis protein B</fullName>
    </recommendedName>
</protein>
<evidence type="ECO:0000256" key="3">
    <source>
        <dbReference type="ARBA" id="ARBA00006112"/>
    </source>
</evidence>
<evidence type="ECO:0000256" key="2">
    <source>
        <dbReference type="ARBA" id="ARBA00005046"/>
    </source>
</evidence>
<evidence type="ECO:0000259" key="7">
    <source>
        <dbReference type="SMART" id="SM00852"/>
    </source>
</evidence>
<proteinExistence type="inferred from homology"/>
<dbReference type="AlphaFoldDB" id="A0A7C2WJX8"/>
<dbReference type="FunFam" id="3.40.980.10:FF:000006">
    <property type="entry name" value="Molybdenum cofactor biosynthesis protein B"/>
    <property type="match status" value="1"/>
</dbReference>
<dbReference type="InterPro" id="IPR012245">
    <property type="entry name" value="MoaB"/>
</dbReference>
<evidence type="ECO:0000256" key="4">
    <source>
        <dbReference type="ARBA" id="ARBA00015262"/>
    </source>
</evidence>
<dbReference type="GO" id="GO:0006777">
    <property type="term" value="P:Mo-molybdopterin cofactor biosynthetic process"/>
    <property type="evidence" value="ECO:0007669"/>
    <property type="project" value="UniProtKB-UniRule"/>
</dbReference>
<evidence type="ECO:0000256" key="6">
    <source>
        <dbReference type="PIRNR" id="PIRNR006443"/>
    </source>
</evidence>
<feature type="domain" description="MoaB/Mog" evidence="7">
    <location>
        <begin position="19"/>
        <end position="163"/>
    </location>
</feature>
<comment type="caution">
    <text evidence="8">The sequence shown here is derived from an EMBL/GenBank/DDBJ whole genome shotgun (WGS) entry which is preliminary data.</text>
</comment>
<dbReference type="EMBL" id="DSID01000605">
    <property type="protein sequence ID" value="HEX71164.1"/>
    <property type="molecule type" value="Genomic_DNA"/>
</dbReference>
<dbReference type="SUPFAM" id="SSF53218">
    <property type="entry name" value="Molybdenum cofactor biosynthesis proteins"/>
    <property type="match status" value="1"/>
</dbReference>
<comment type="similarity">
    <text evidence="3 6">Belongs to the MoaB/Mog family.</text>
</comment>
<comment type="function">
    <text evidence="1 6">May be involved in the biosynthesis of molybdopterin.</text>
</comment>
<dbReference type="SMART" id="SM00852">
    <property type="entry name" value="MoCF_biosynth"/>
    <property type="match status" value="1"/>
</dbReference>
<dbReference type="NCBIfam" id="TIGR00177">
    <property type="entry name" value="molyb_syn"/>
    <property type="match status" value="1"/>
</dbReference>
<evidence type="ECO:0000256" key="1">
    <source>
        <dbReference type="ARBA" id="ARBA00003487"/>
    </source>
</evidence>
<keyword evidence="5 6" id="KW-0501">Molybdenum cofactor biosynthesis</keyword>
<organism evidence="8">
    <name type="scientific">Thermorudis sp</name>
    <dbReference type="NCBI Taxonomy" id="1969470"/>
    <lineage>
        <taxon>Bacteria</taxon>
        <taxon>Pseudomonadati</taxon>
        <taxon>Thermomicrobiota</taxon>
        <taxon>Thermomicrobia</taxon>
        <taxon>Thermomicrobia incertae sedis</taxon>
        <taxon>Thermorudis</taxon>
    </lineage>
</organism>
<dbReference type="PANTHER" id="PTHR43232">
    <property type="entry name" value="MOLYBDENUM COFACTOR BIOSYNTHESIS PROTEIN B"/>
    <property type="match status" value="1"/>
</dbReference>
<name>A0A7C2WJX8_9BACT</name>
<sequence length="169" mass="18351">MSASAEAHRAAAPEQVRCAVVTVSDTRTPETDASGALIREALERHGHTVVAYQIVPDEPERIGPLLDELAGRGDCDAILINGGTGIARRDTTYEVVAARLEKRLAGFGELFRMLSYQEIGPAAMLSRATAGVYRDRIVALMPGSPNAVRLAMERLLLPELAHLVYEMRK</sequence>
<dbReference type="Pfam" id="PF00994">
    <property type="entry name" value="MoCF_biosynth"/>
    <property type="match status" value="1"/>
</dbReference>
<dbReference type="Gene3D" id="3.40.980.10">
    <property type="entry name" value="MoaB/Mog-like domain"/>
    <property type="match status" value="1"/>
</dbReference>
<evidence type="ECO:0000256" key="5">
    <source>
        <dbReference type="ARBA" id="ARBA00023150"/>
    </source>
</evidence>
<dbReference type="InterPro" id="IPR036425">
    <property type="entry name" value="MoaB/Mog-like_dom_sf"/>
</dbReference>
<dbReference type="UniPathway" id="UPA00344"/>
<gene>
    <name evidence="8" type="ORF">ENP13_07990</name>
</gene>
<dbReference type="PANTHER" id="PTHR43232:SF2">
    <property type="entry name" value="MOLYBDENUM COFACTOR BIOSYNTHESIS PROTEIN B"/>
    <property type="match status" value="1"/>
</dbReference>